<dbReference type="RefSeq" id="WP_008821347.1">
    <property type="nucleotide sequence ID" value="NZ_GG770383.1"/>
</dbReference>
<dbReference type="AlphaFoldDB" id="D6LI58"/>
<dbReference type="PANTHER" id="PTHR35535:SF1">
    <property type="entry name" value="HEAT SHOCK PROTEIN HSLJ"/>
    <property type="match status" value="1"/>
</dbReference>
<accession>D6LI58</accession>
<evidence type="ECO:0000256" key="1">
    <source>
        <dbReference type="SAM" id="SignalP"/>
    </source>
</evidence>
<organism evidence="3 4">
    <name type="scientific">Fusobacterium periodonticum 1_1_41FAA</name>
    <dbReference type="NCBI Taxonomy" id="469621"/>
    <lineage>
        <taxon>Bacteria</taxon>
        <taxon>Fusobacteriati</taxon>
        <taxon>Fusobacteriota</taxon>
        <taxon>Fusobacteriia</taxon>
        <taxon>Fusobacteriales</taxon>
        <taxon>Fusobacteriaceae</taxon>
        <taxon>Fusobacterium</taxon>
    </lineage>
</organism>
<keyword evidence="1" id="KW-0732">Signal</keyword>
<protein>
    <recommendedName>
        <fullName evidence="2">DUF306 domain-containing protein</fullName>
    </recommendedName>
</protein>
<feature type="chain" id="PRO_5003086862" description="DUF306 domain-containing protein" evidence="1">
    <location>
        <begin position="19"/>
        <end position="161"/>
    </location>
</feature>
<dbReference type="Gene3D" id="2.40.128.270">
    <property type="match status" value="1"/>
</dbReference>
<gene>
    <name evidence="3" type="ORF">HMPREF0400_01422</name>
</gene>
<evidence type="ECO:0000313" key="3">
    <source>
        <dbReference type="EMBL" id="EFG28084.2"/>
    </source>
</evidence>
<evidence type="ECO:0000313" key="4">
    <source>
        <dbReference type="Proteomes" id="UP000003964"/>
    </source>
</evidence>
<dbReference type="PANTHER" id="PTHR35535">
    <property type="entry name" value="HEAT SHOCK PROTEIN HSLJ"/>
    <property type="match status" value="1"/>
</dbReference>
<evidence type="ECO:0000259" key="2">
    <source>
        <dbReference type="Pfam" id="PF03724"/>
    </source>
</evidence>
<feature type="domain" description="DUF306" evidence="2">
    <location>
        <begin position="69"/>
        <end position="148"/>
    </location>
</feature>
<proteinExistence type="predicted"/>
<sequence>MKKLLILGIATLALTACTDTKVPFLSSKSNSTNSSSNASASSVGIFTNLKEQLNGREFIIVTEGYNSKTSIGFKGDRVYGFSGINRYFGTYQVSGGKFIFGEFGLTTLPGSQEAMTQELKFIDTLKKNKSIKLSGDTLTLTSTEGVELIFKDPKAAVIQSK</sequence>
<feature type="signal peptide" evidence="1">
    <location>
        <begin position="1"/>
        <end position="18"/>
    </location>
</feature>
<dbReference type="InterPro" id="IPR053147">
    <property type="entry name" value="Hsp_HslJ-like"/>
</dbReference>
<dbReference type="InterPro" id="IPR038670">
    <property type="entry name" value="HslJ-like_sf"/>
</dbReference>
<dbReference type="InterPro" id="IPR005184">
    <property type="entry name" value="DUF306_Meta_HslJ"/>
</dbReference>
<dbReference type="Proteomes" id="UP000003964">
    <property type="component" value="Unassembled WGS sequence"/>
</dbReference>
<name>D6LI58_9FUSO</name>
<reference evidence="3 4" key="1">
    <citation type="submission" date="2010-03" db="EMBL/GenBank/DDBJ databases">
        <title>The Genome Sequence of Fusobacterium sp. 1_1_41FAA.</title>
        <authorList>
            <consortium name="The Broad Institute Genome Sequencing Platform"/>
            <person name="Ward D."/>
            <person name="Earl A."/>
            <person name="Feldgarden M."/>
            <person name="Gevers D."/>
            <person name="Young S.K."/>
            <person name="Zeng Q."/>
            <person name="Koehrsen M."/>
            <person name="Alvarado L."/>
            <person name="Berlin A."/>
            <person name="Borenstein D."/>
            <person name="Chapman S."/>
            <person name="Chen Z."/>
            <person name="Engels R."/>
            <person name="Freedman E."/>
            <person name="Gellesch M."/>
            <person name="Goldberg J."/>
            <person name="Griggs A."/>
            <person name="Gujja S."/>
            <person name="Heilman E."/>
            <person name="Heiman D."/>
            <person name="Hepburn T."/>
            <person name="Howarth C."/>
            <person name="Jen D."/>
            <person name="Larson L."/>
            <person name="Mehta T."/>
            <person name="Park D."/>
            <person name="Pearson M."/>
            <person name="Richards J."/>
            <person name="Roberts A."/>
            <person name="Saif S."/>
            <person name="Shea T."/>
            <person name="Shenoy N."/>
            <person name="Sisk P."/>
            <person name="Stolte C."/>
            <person name="Sykes S."/>
            <person name="Walk T."/>
            <person name="White J."/>
            <person name="Yandava C."/>
            <person name="Strauss J.C."/>
            <person name="Ambrose C.E."/>
            <person name="Allen-Vercoe E."/>
            <person name="Haas B."/>
            <person name="Henn M.R."/>
            <person name="Nusbaum C."/>
            <person name="Birren B."/>
        </authorList>
    </citation>
    <scope>NUCLEOTIDE SEQUENCE [LARGE SCALE GENOMIC DNA]</scope>
    <source>
        <strain evidence="3 4">1_1_41FAA</strain>
    </source>
</reference>
<dbReference type="Pfam" id="PF03724">
    <property type="entry name" value="META"/>
    <property type="match status" value="1"/>
</dbReference>
<dbReference type="EMBL" id="GG770383">
    <property type="protein sequence ID" value="EFG28084.2"/>
    <property type="molecule type" value="Genomic_DNA"/>
</dbReference>
<dbReference type="PROSITE" id="PS51257">
    <property type="entry name" value="PROKAR_LIPOPROTEIN"/>
    <property type="match status" value="1"/>
</dbReference>